<reference evidence="2 3" key="1">
    <citation type="submission" date="2018-10" db="EMBL/GenBank/DDBJ databases">
        <title>Complete genome sequence of Brevundimonas naejangsanensis BRV3.</title>
        <authorList>
            <person name="Berrios L."/>
            <person name="Ely B."/>
        </authorList>
    </citation>
    <scope>NUCLEOTIDE SEQUENCE [LARGE SCALE GENOMIC DNA]</scope>
    <source>
        <strain evidence="2 3">BRV3</strain>
    </source>
</reference>
<dbReference type="NCBIfam" id="NF033537">
    <property type="entry name" value="lasso_biosyn_B2"/>
    <property type="match status" value="1"/>
</dbReference>
<dbReference type="Proteomes" id="UP000276984">
    <property type="component" value="Chromosome"/>
</dbReference>
<evidence type="ECO:0000259" key="1">
    <source>
        <dbReference type="Pfam" id="PF13471"/>
    </source>
</evidence>
<feature type="domain" description="Microcin J25-processing protein McjB C-terminal" evidence="1">
    <location>
        <begin position="103"/>
        <end position="210"/>
    </location>
</feature>
<dbReference type="Pfam" id="PF13471">
    <property type="entry name" value="Transglut_core3"/>
    <property type="match status" value="1"/>
</dbReference>
<dbReference type="EMBL" id="CP032707">
    <property type="protein sequence ID" value="AYG95643.1"/>
    <property type="molecule type" value="Genomic_DNA"/>
</dbReference>
<keyword evidence="3" id="KW-1185">Reference proteome</keyword>
<dbReference type="OrthoDB" id="119963at2"/>
<proteinExistence type="predicted"/>
<dbReference type="InterPro" id="IPR053521">
    <property type="entry name" value="McjB-like"/>
</dbReference>
<protein>
    <submittedName>
        <fullName evidence="2">Lasso peptide biosynthesis B2 protein</fullName>
    </submittedName>
</protein>
<dbReference type="RefSeq" id="WP_121482777.1">
    <property type="nucleotide sequence ID" value="NZ_CP032707.1"/>
</dbReference>
<organism evidence="2 3">
    <name type="scientific">Brevundimonas naejangsanensis</name>
    <dbReference type="NCBI Taxonomy" id="588932"/>
    <lineage>
        <taxon>Bacteria</taxon>
        <taxon>Pseudomonadati</taxon>
        <taxon>Pseudomonadota</taxon>
        <taxon>Alphaproteobacteria</taxon>
        <taxon>Caulobacterales</taxon>
        <taxon>Caulobacteraceae</taxon>
        <taxon>Brevundimonas</taxon>
    </lineage>
</organism>
<gene>
    <name evidence="2" type="ORF">D8I30_10960</name>
</gene>
<dbReference type="AlphaFoldDB" id="A0A494RL49"/>
<dbReference type="InterPro" id="IPR032708">
    <property type="entry name" value="McjB_C"/>
</dbReference>
<sequence>MTPVLKAGVHAAAVGDALILLDLVGDGYLCLPGAGAATTVTEDGAVEVTDAATAEVLRQAGLLGARPVSPPAPLPGRPSATVIHDPPGRRPDPAMWLQGLEAALAVRRGRKRGGVSDYLALAGPRGGDRSPGRVVEAARAFWRMAPWLPIEGECLVRSALLMRFLSRRGLEADWVFGVRLWPFMAHCWVQLDELCLNDDVERLAAYTPIYCR</sequence>
<evidence type="ECO:0000313" key="2">
    <source>
        <dbReference type="EMBL" id="AYG95643.1"/>
    </source>
</evidence>
<evidence type="ECO:0000313" key="3">
    <source>
        <dbReference type="Proteomes" id="UP000276984"/>
    </source>
</evidence>
<name>A0A494RL49_9CAUL</name>
<accession>A0A494RL49</accession>